<dbReference type="AlphaFoldDB" id="Q5KEX4"/>
<gene>
    <name evidence="1" type="ordered locus">CNF03890</name>
</gene>
<protein>
    <submittedName>
        <fullName evidence="1">Expressed protein</fullName>
    </submittedName>
</protein>
<dbReference type="InParanoid" id="Q5KEX4"/>
<accession>Q55R96</accession>
<dbReference type="VEuPathDB" id="FungiDB:CNF03890"/>
<evidence type="ECO:0000313" key="1">
    <source>
        <dbReference type="EMBL" id="AAW44039.1"/>
    </source>
</evidence>
<keyword evidence="2" id="KW-1185">Reference proteome</keyword>
<dbReference type="HOGENOM" id="CLU_055470_0_0_1"/>
<dbReference type="GeneID" id="3258029"/>
<dbReference type="Proteomes" id="UP000002149">
    <property type="component" value="Chromosome 6"/>
</dbReference>
<dbReference type="RefSeq" id="XP_571346.1">
    <property type="nucleotide sequence ID" value="XM_571346.2"/>
</dbReference>
<dbReference type="OMA" id="YLARRCC"/>
<proteinExistence type="predicted"/>
<sequence>MSCPCVSPTNPLPSGDIVTLSPFPPEVTELILHYLARRCCNSHFTTILRLSRKVYETHVYQLYEEITLHDGNVEAVFAGMADAHDNQEPASLGGGIKQYTFSKEWNDEDRFTVFPWFTGTMNQATGKISFFKCHPGAQKIMLLKQCNYLRIQTANALLRMLEAVDSFSQEADTFGTHTIPAGPFEFISRPEPKLFQEMAGVSLGEELIRNLLEEPAQWLPPLMALEDAWQSCGSLCLYIPNDLPDSVANEPFHSTYDLVEALRPFHLVMHNASIWNTVYAYPVHNMTFDLVPASEENGIDDSKNREAEIESIVEWCKVLSRVTDTEEELYPTKLTFANFGTIRSGETGEVRPLYAENGKLFRQTPAYQHYIKKIAEELQSNEEFAKWISVMVSPPLLAGPYSCEVCARGRHL</sequence>
<dbReference type="OrthoDB" id="10319822at2759"/>
<reference evidence="1 2" key="1">
    <citation type="journal article" date="2005" name="Science">
        <title>The genome of the basidiomycetous yeast and human pathogen Cryptococcus neoformans.</title>
        <authorList>
            <person name="Loftus B.J."/>
            <person name="Fung E."/>
            <person name="Roncaglia P."/>
            <person name="Rowley D."/>
            <person name="Amedeo P."/>
            <person name="Bruno D."/>
            <person name="Vamathevan J."/>
            <person name="Miranda M."/>
            <person name="Anderson I.J."/>
            <person name="Fraser J.A."/>
            <person name="Allen J.E."/>
            <person name="Bosdet I.E."/>
            <person name="Brent M.R."/>
            <person name="Chiu R."/>
            <person name="Doering T.L."/>
            <person name="Donlin M.J."/>
            <person name="D'Souza C.A."/>
            <person name="Fox D.S."/>
            <person name="Grinberg V."/>
            <person name="Fu J."/>
            <person name="Fukushima M."/>
            <person name="Haas B.J."/>
            <person name="Huang J.C."/>
            <person name="Janbon G."/>
            <person name="Jones S.J."/>
            <person name="Koo H.L."/>
            <person name="Krzywinski M.I."/>
            <person name="Kwon-Chung J.K."/>
            <person name="Lengeler K.B."/>
            <person name="Maiti R."/>
            <person name="Marra M.A."/>
            <person name="Marra R.E."/>
            <person name="Mathewson C.A."/>
            <person name="Mitchell T.G."/>
            <person name="Pertea M."/>
            <person name="Riggs F.R."/>
            <person name="Salzberg S.L."/>
            <person name="Schein J.E."/>
            <person name="Shvartsbeyn A."/>
            <person name="Shin H."/>
            <person name="Shumway M."/>
            <person name="Specht C.A."/>
            <person name="Suh B.B."/>
            <person name="Tenney A."/>
            <person name="Utterback T.R."/>
            <person name="Wickes B.L."/>
            <person name="Wortman J.R."/>
            <person name="Wye N.H."/>
            <person name="Kronstad J.W."/>
            <person name="Lodge J.K."/>
            <person name="Heitman J."/>
            <person name="Davis R.W."/>
            <person name="Fraser C.M."/>
            <person name="Hyman R.W."/>
        </authorList>
    </citation>
    <scope>NUCLEOTIDE SEQUENCE [LARGE SCALE GENOMIC DNA]</scope>
    <source>
        <strain evidence="2">JEC21 / ATCC MYA-565</strain>
    </source>
</reference>
<name>Q5KEX4_CRYD1</name>
<accession>Q5KEX4</accession>
<evidence type="ECO:0000313" key="2">
    <source>
        <dbReference type="Proteomes" id="UP000002149"/>
    </source>
</evidence>
<dbReference type="PaxDb" id="214684-Q5KEX4"/>
<organism evidence="1 2">
    <name type="scientific">Cryptococcus deneoformans (strain JEC21 / ATCC MYA-565)</name>
    <name type="common">Cryptococcus neoformans var. neoformans serotype D</name>
    <dbReference type="NCBI Taxonomy" id="214684"/>
    <lineage>
        <taxon>Eukaryota</taxon>
        <taxon>Fungi</taxon>
        <taxon>Dikarya</taxon>
        <taxon>Basidiomycota</taxon>
        <taxon>Agaricomycotina</taxon>
        <taxon>Tremellomycetes</taxon>
        <taxon>Tremellales</taxon>
        <taxon>Cryptococcaceae</taxon>
        <taxon>Cryptococcus</taxon>
        <taxon>Cryptococcus neoformans species complex</taxon>
    </lineage>
</organism>
<dbReference type="EMBL" id="AE017346">
    <property type="protein sequence ID" value="AAW44039.1"/>
    <property type="molecule type" value="Genomic_DNA"/>
</dbReference>
<dbReference type="KEGG" id="cne:CNF03890"/>